<dbReference type="PANTHER" id="PTHR13696">
    <property type="entry name" value="P-LOOP CONTAINING NUCLEOSIDE TRIPHOSPHATE HYDROLASE"/>
    <property type="match status" value="1"/>
</dbReference>
<name>A0A2T1BZI8_9CYAN</name>
<protein>
    <submittedName>
        <fullName evidence="2">Cobalamin biosynthesis protein CobQ</fullName>
    </submittedName>
</protein>
<dbReference type="PANTHER" id="PTHR13696:SF99">
    <property type="entry name" value="COBYRINIC ACID AC-DIAMIDE SYNTHASE"/>
    <property type="match status" value="1"/>
</dbReference>
<accession>A0A2T1BZI8</accession>
<dbReference type="InterPro" id="IPR050678">
    <property type="entry name" value="DNA_Partitioning_ATPase"/>
</dbReference>
<reference evidence="2 3" key="1">
    <citation type="submission" date="2018-02" db="EMBL/GenBank/DDBJ databases">
        <authorList>
            <person name="Cohen D.B."/>
            <person name="Kent A.D."/>
        </authorList>
    </citation>
    <scope>NUCLEOTIDE SEQUENCE [LARGE SCALE GENOMIC DNA]</scope>
    <source>
        <strain evidence="2 3">CCAP 1448/3</strain>
    </source>
</reference>
<gene>
    <name evidence="2" type="ORF">C7B64_18280</name>
</gene>
<dbReference type="InterPro" id="IPR025669">
    <property type="entry name" value="AAA_dom"/>
</dbReference>
<reference evidence="2 3" key="2">
    <citation type="submission" date="2018-03" db="EMBL/GenBank/DDBJ databases">
        <title>The ancient ancestry and fast evolution of plastids.</title>
        <authorList>
            <person name="Moore K.R."/>
            <person name="Magnabosco C."/>
            <person name="Momper L."/>
            <person name="Gold D.A."/>
            <person name="Bosak T."/>
            <person name="Fournier G.P."/>
        </authorList>
    </citation>
    <scope>NUCLEOTIDE SEQUENCE [LARGE SCALE GENOMIC DNA]</scope>
    <source>
        <strain evidence="2 3">CCAP 1448/3</strain>
    </source>
</reference>
<dbReference type="AlphaFoldDB" id="A0A2T1BZI8"/>
<dbReference type="Gene3D" id="3.40.50.300">
    <property type="entry name" value="P-loop containing nucleotide triphosphate hydrolases"/>
    <property type="match status" value="1"/>
</dbReference>
<dbReference type="OrthoDB" id="9815116at2"/>
<dbReference type="Proteomes" id="UP000238762">
    <property type="component" value="Unassembled WGS sequence"/>
</dbReference>
<dbReference type="EMBL" id="PVWJ01000107">
    <property type="protein sequence ID" value="PSB01439.1"/>
    <property type="molecule type" value="Genomic_DNA"/>
</dbReference>
<dbReference type="SUPFAM" id="SSF52540">
    <property type="entry name" value="P-loop containing nucleoside triphosphate hydrolases"/>
    <property type="match status" value="1"/>
</dbReference>
<dbReference type="CDD" id="cd02042">
    <property type="entry name" value="ParAB_family"/>
    <property type="match status" value="1"/>
</dbReference>
<proteinExistence type="predicted"/>
<keyword evidence="3" id="KW-1185">Reference proteome</keyword>
<evidence type="ECO:0000313" key="3">
    <source>
        <dbReference type="Proteomes" id="UP000238762"/>
    </source>
</evidence>
<comment type="caution">
    <text evidence="2">The sequence shown here is derived from an EMBL/GenBank/DDBJ whole genome shotgun (WGS) entry which is preliminary data.</text>
</comment>
<feature type="domain" description="AAA" evidence="1">
    <location>
        <begin position="167"/>
        <end position="343"/>
    </location>
</feature>
<sequence length="446" mass="50543">MTMTISSLVPALRKLPEHASEAVINEIFIPPFLEALGFTSNEVVPQFNTGQGIVDKAARKNTPNDIFLETESRPYIILEFKGKNCNFAPNYADYKNAVHQLKTYLLAPNCQTVQWGIISNSSRVQLFRKHGKAIFPATKCLPINEANIDEVVTSIRKKIERPAKALTIAVYNNKGGVGKTTTTVNLAGILSWLGKKVLVVDFDHNQLDLTTSLGKSPSHGKVYEALVNRERELKSVIETYSYKILKTDRKIGFDLIPADLKITEITESELTGYLQLHTLYQKLEPLKYVYDYILIDAPPNWKLFSKLPVYAADVVLMPTKHNSLFSLENAAVAIAKFLPEVQERKIDGSPIALPIFFNGEEITPHQLTVAQETVDRIISNYQKERQFDLLPYFYPKYGQANRNKDISQVPRFAHIANSAFSHIPAVYAYKIAYDYYKNLVKEYFIQ</sequence>
<organism evidence="2 3">
    <name type="scientific">Merismopedia glauca CCAP 1448/3</name>
    <dbReference type="NCBI Taxonomy" id="1296344"/>
    <lineage>
        <taxon>Bacteria</taxon>
        <taxon>Bacillati</taxon>
        <taxon>Cyanobacteriota</taxon>
        <taxon>Cyanophyceae</taxon>
        <taxon>Synechococcales</taxon>
        <taxon>Merismopediaceae</taxon>
        <taxon>Merismopedia</taxon>
    </lineage>
</organism>
<dbReference type="InterPro" id="IPR027417">
    <property type="entry name" value="P-loop_NTPase"/>
</dbReference>
<evidence type="ECO:0000313" key="2">
    <source>
        <dbReference type="EMBL" id="PSB01439.1"/>
    </source>
</evidence>
<evidence type="ECO:0000259" key="1">
    <source>
        <dbReference type="Pfam" id="PF13614"/>
    </source>
</evidence>
<dbReference type="Pfam" id="PF13614">
    <property type="entry name" value="AAA_31"/>
    <property type="match status" value="1"/>
</dbReference>